<evidence type="ECO:0000259" key="2">
    <source>
        <dbReference type="Pfam" id="PF22506"/>
    </source>
</evidence>
<organism evidence="3 4">
    <name type="scientific">Campylobacter iguaniorum</name>
    <dbReference type="NCBI Taxonomy" id="1244531"/>
    <lineage>
        <taxon>Bacteria</taxon>
        <taxon>Pseudomonadati</taxon>
        <taxon>Campylobacterota</taxon>
        <taxon>Epsilonproteobacteria</taxon>
        <taxon>Campylobacterales</taxon>
        <taxon>Campylobacteraceae</taxon>
        <taxon>Campylobacter</taxon>
    </lineage>
</organism>
<proteinExistence type="predicted"/>
<evidence type="ECO:0000256" key="1">
    <source>
        <dbReference type="ARBA" id="ARBA00022729"/>
    </source>
</evidence>
<dbReference type="PANTHER" id="PTHR47637">
    <property type="entry name" value="CHAPERONE SURA"/>
    <property type="match status" value="1"/>
</dbReference>
<dbReference type="AlphaFoldDB" id="A0A076FHS8"/>
<name>A0A076FHS8_9BACT</name>
<evidence type="ECO:0000313" key="4">
    <source>
        <dbReference type="Proteomes" id="UP000028486"/>
    </source>
</evidence>
<dbReference type="InterPro" id="IPR055131">
    <property type="entry name" value="Cj1289-like_C"/>
</dbReference>
<dbReference type="SUPFAM" id="SSF109998">
    <property type="entry name" value="Triger factor/SurA peptide-binding domain-like"/>
    <property type="match status" value="1"/>
</dbReference>
<dbReference type="Gene3D" id="1.10.4030.10">
    <property type="entry name" value="Porin chaperone SurA, peptide-binding domain"/>
    <property type="match status" value="1"/>
</dbReference>
<dbReference type="Pfam" id="PF22506">
    <property type="entry name" value="Cj1289-like_C"/>
    <property type="match status" value="1"/>
</dbReference>
<dbReference type="InterPro" id="IPR046357">
    <property type="entry name" value="PPIase_dom_sf"/>
</dbReference>
<dbReference type="PANTHER" id="PTHR47637:SF1">
    <property type="entry name" value="CHAPERONE SURA"/>
    <property type="match status" value="1"/>
</dbReference>
<dbReference type="EMBL" id="CP009043">
    <property type="protein sequence ID" value="AII15334.1"/>
    <property type="molecule type" value="Genomic_DNA"/>
</dbReference>
<sequence>MKKIAFSFAFLVSLVHGGYVNGLVATVENEPITDYEMNSVMRQMNIDSQKALNVLIRQKLEDAQISALNITVDPFEVNEKISQIISANGLDMQTFQSMLASKGVSFDMFKKDIENGLKKEKLYARILNNPSQNITPENARRFYESNLGMFAQFETINIVRYSSNSKEALENAAKSPMSVQPGVNIENLKLESKNLNPQLRYIFLNTKNNTFTPAFGGNGEYQMFYVVSKEGSYVPRFEDVEKEVISAMANQEREIAVADYFNKLRSKANIEIVKR</sequence>
<dbReference type="InterPro" id="IPR050280">
    <property type="entry name" value="OMP_Chaperone_SurA"/>
</dbReference>
<dbReference type="STRING" id="1244531.CIG2463D_1708"/>
<protein>
    <recommendedName>
        <fullName evidence="2">Cj1289-like C-terminal domain-containing protein</fullName>
    </recommendedName>
</protein>
<feature type="domain" description="Cj1289-like C-terminal" evidence="2">
    <location>
        <begin position="136"/>
        <end position="229"/>
    </location>
</feature>
<dbReference type="eggNOG" id="COG0760">
    <property type="taxonomic scope" value="Bacteria"/>
</dbReference>
<dbReference type="Proteomes" id="UP000028486">
    <property type="component" value="Chromosome"/>
</dbReference>
<dbReference type="HOGENOM" id="CLU_059173_1_0_7"/>
<dbReference type="Gene3D" id="3.10.50.40">
    <property type="match status" value="1"/>
</dbReference>
<dbReference type="GO" id="GO:0003755">
    <property type="term" value="F:peptidyl-prolyl cis-trans isomerase activity"/>
    <property type="evidence" value="ECO:0007669"/>
    <property type="project" value="InterPro"/>
</dbReference>
<accession>A0A076FHS8</accession>
<keyword evidence="4" id="KW-1185">Reference proteome</keyword>
<dbReference type="OrthoDB" id="5345137at2"/>
<dbReference type="KEGG" id="caj:CIG1485E_1511"/>
<evidence type="ECO:0000313" key="3">
    <source>
        <dbReference type="EMBL" id="AII15334.1"/>
    </source>
</evidence>
<keyword evidence="1" id="KW-0732">Signal</keyword>
<gene>
    <name evidence="3" type="ORF">CIG1485E_1511</name>
</gene>
<dbReference type="RefSeq" id="WP_038455128.1">
    <property type="nucleotide sequence ID" value="NZ_CP009043.1"/>
</dbReference>
<dbReference type="InterPro" id="IPR027304">
    <property type="entry name" value="Trigger_fact/SurA_dom_sf"/>
</dbReference>
<dbReference type="Pfam" id="PF13624">
    <property type="entry name" value="SurA_N_3"/>
    <property type="match status" value="1"/>
</dbReference>
<reference evidence="4" key="1">
    <citation type="journal article" date="2014" name="Genome Announc.">
        <title>Complete Genome Sequence of Campylobacter iguaniorum Strain 1485ET, Isolated from a Bearded Dragon (Pogona vitticeps).</title>
        <authorList>
            <person name="Gilbert M.J."/>
            <person name="Miller W.G."/>
            <person name="Yee E."/>
            <person name="Kik M."/>
            <person name="Wagenaar J.A."/>
            <person name="Duim B."/>
        </authorList>
    </citation>
    <scope>NUCLEOTIDE SEQUENCE [LARGE SCALE GENOMIC DNA]</scope>
    <source>
        <strain evidence="4">1485E</strain>
    </source>
</reference>